<gene>
    <name evidence="1" type="ORF">CM19_09275</name>
</gene>
<accession>A0A031LJS7</accession>
<dbReference type="Proteomes" id="UP000024332">
    <property type="component" value="Unassembled WGS sequence"/>
</dbReference>
<reference evidence="1 2" key="1">
    <citation type="submission" date="2014-03" db="EMBL/GenBank/DDBJ databases">
        <title>Draft genome sequence of the novel thermoacidophilic archaea Acidianus copahuensis ALE1 strain, isolated from Copahue volcanic area in Neuquen Argentina.</title>
        <authorList>
            <person name="Urbieta M.S."/>
            <person name="Rascovan N."/>
            <person name="Castro C."/>
            <person name="Revale S."/>
            <person name="Giaveno M.A."/>
            <person name="Vazquez M.P."/>
            <person name="Donati E.R."/>
        </authorList>
    </citation>
    <scope>NUCLEOTIDE SEQUENCE [LARGE SCALE GENOMIC DNA]</scope>
    <source>
        <strain evidence="1 2">ALE1</strain>
    </source>
</reference>
<dbReference type="OrthoDB" id="18579at2157"/>
<organism evidence="1 2">
    <name type="scientific">Candidatus Acidianus copahuensis</name>
    <dbReference type="NCBI Taxonomy" id="1160895"/>
    <lineage>
        <taxon>Archaea</taxon>
        <taxon>Thermoproteota</taxon>
        <taxon>Thermoprotei</taxon>
        <taxon>Sulfolobales</taxon>
        <taxon>Sulfolobaceae</taxon>
        <taxon>Acidianus</taxon>
    </lineage>
</organism>
<dbReference type="InterPro" id="IPR018665">
    <property type="entry name" value="DUF2122_RecB-nuclease-rel"/>
</dbReference>
<sequence>MSNVLIGLHNVTSSQRLVEFVKTAFSFNIKSIVITRVSGTAAQSGIPEIGKIAFKEGKSLIILPDLKDAIEVIRPDSIFLISQSAEMEFNLKNIENKSLIYIVFSGSEGGFSRIEQSMGTLTKIPRLNREIPPVALLSILLYNFIS</sequence>
<keyword evidence="1" id="KW-0269">Exonuclease</keyword>
<dbReference type="GO" id="GO:0004527">
    <property type="term" value="F:exonuclease activity"/>
    <property type="evidence" value="ECO:0007669"/>
    <property type="project" value="UniProtKB-KW"/>
</dbReference>
<evidence type="ECO:0000313" key="1">
    <source>
        <dbReference type="EMBL" id="EZQ03028.1"/>
    </source>
</evidence>
<keyword evidence="1" id="KW-0378">Hydrolase</keyword>
<comment type="caution">
    <text evidence="1">The sequence shown here is derived from an EMBL/GenBank/DDBJ whole genome shotgun (WGS) entry which is preliminary data.</text>
</comment>
<evidence type="ECO:0000313" key="2">
    <source>
        <dbReference type="Proteomes" id="UP000024332"/>
    </source>
</evidence>
<dbReference type="RefSeq" id="WP_048100080.1">
    <property type="nucleotide sequence ID" value="NZ_JFZT01000048.1"/>
</dbReference>
<dbReference type="Pfam" id="PF09895">
    <property type="entry name" value="DUF2122"/>
    <property type="match status" value="1"/>
</dbReference>
<proteinExistence type="predicted"/>
<dbReference type="AlphaFoldDB" id="A0A031LJS7"/>
<name>A0A031LJS7_9CREN</name>
<keyword evidence="2" id="KW-1185">Reference proteome</keyword>
<keyword evidence="1" id="KW-0540">Nuclease</keyword>
<protein>
    <submittedName>
        <fullName evidence="1">Exonuclease</fullName>
    </submittedName>
</protein>
<dbReference type="STRING" id="1160895.CM19_09275"/>
<dbReference type="EMBL" id="JFZT01000048">
    <property type="protein sequence ID" value="EZQ03028.1"/>
    <property type="molecule type" value="Genomic_DNA"/>
</dbReference>